<feature type="compositionally biased region" description="Basic and acidic residues" evidence="1">
    <location>
        <begin position="56"/>
        <end position="66"/>
    </location>
</feature>
<evidence type="ECO:0000313" key="2">
    <source>
        <dbReference type="EMBL" id="MPC40773.1"/>
    </source>
</evidence>
<comment type="caution">
    <text evidence="2">The sequence shown here is derived from an EMBL/GenBank/DDBJ whole genome shotgun (WGS) entry which is preliminary data.</text>
</comment>
<keyword evidence="3" id="KW-1185">Reference proteome</keyword>
<sequence>MAELRPPPKASQPRHPTIQHRTVPIGRSLEQMAPLVHWQPTEDDAPSPAATRPAKPRQEVLCRAHDSPAAATTQCSRLSDDDVTCSDSEEDNRSQHRKRQPPAKHVAAKEPQV</sequence>
<reference evidence="2 3" key="1">
    <citation type="submission" date="2019-05" db="EMBL/GenBank/DDBJ databases">
        <title>Another draft genome of Portunus trituberculatus and its Hox gene families provides insights of decapod evolution.</title>
        <authorList>
            <person name="Jeong J.-H."/>
            <person name="Song I."/>
            <person name="Kim S."/>
            <person name="Choi T."/>
            <person name="Kim D."/>
            <person name="Ryu S."/>
            <person name="Kim W."/>
        </authorList>
    </citation>
    <scope>NUCLEOTIDE SEQUENCE [LARGE SCALE GENOMIC DNA]</scope>
    <source>
        <tissue evidence="2">Muscle</tissue>
    </source>
</reference>
<protein>
    <submittedName>
        <fullName evidence="2">Uncharacterized protein</fullName>
    </submittedName>
</protein>
<evidence type="ECO:0000313" key="3">
    <source>
        <dbReference type="Proteomes" id="UP000324222"/>
    </source>
</evidence>
<dbReference type="AlphaFoldDB" id="A0A5B7F6U3"/>
<organism evidence="2 3">
    <name type="scientific">Portunus trituberculatus</name>
    <name type="common">Swimming crab</name>
    <name type="synonym">Neptunus trituberculatus</name>
    <dbReference type="NCBI Taxonomy" id="210409"/>
    <lineage>
        <taxon>Eukaryota</taxon>
        <taxon>Metazoa</taxon>
        <taxon>Ecdysozoa</taxon>
        <taxon>Arthropoda</taxon>
        <taxon>Crustacea</taxon>
        <taxon>Multicrustacea</taxon>
        <taxon>Malacostraca</taxon>
        <taxon>Eumalacostraca</taxon>
        <taxon>Eucarida</taxon>
        <taxon>Decapoda</taxon>
        <taxon>Pleocyemata</taxon>
        <taxon>Brachyura</taxon>
        <taxon>Eubrachyura</taxon>
        <taxon>Portunoidea</taxon>
        <taxon>Portunidae</taxon>
        <taxon>Portuninae</taxon>
        <taxon>Portunus</taxon>
    </lineage>
</organism>
<gene>
    <name evidence="2" type="ORF">E2C01_034341</name>
</gene>
<feature type="region of interest" description="Disordered" evidence="1">
    <location>
        <begin position="1"/>
        <end position="113"/>
    </location>
</feature>
<dbReference type="EMBL" id="VSRR010004808">
    <property type="protein sequence ID" value="MPC40773.1"/>
    <property type="molecule type" value="Genomic_DNA"/>
</dbReference>
<evidence type="ECO:0000256" key="1">
    <source>
        <dbReference type="SAM" id="MobiDB-lite"/>
    </source>
</evidence>
<feature type="compositionally biased region" description="Pro residues" evidence="1">
    <location>
        <begin position="1"/>
        <end position="10"/>
    </location>
</feature>
<feature type="compositionally biased region" description="Acidic residues" evidence="1">
    <location>
        <begin position="81"/>
        <end position="90"/>
    </location>
</feature>
<accession>A0A5B7F6U3</accession>
<name>A0A5B7F6U3_PORTR</name>
<dbReference type="Proteomes" id="UP000324222">
    <property type="component" value="Unassembled WGS sequence"/>
</dbReference>
<proteinExistence type="predicted"/>